<accession>A0ABN9DMU3</accession>
<dbReference type="InterPro" id="IPR038081">
    <property type="entry name" value="CalX-like_sf"/>
</dbReference>
<reference evidence="1" key="1">
    <citation type="submission" date="2023-05" db="EMBL/GenBank/DDBJ databases">
        <authorList>
            <person name="Stuckert A."/>
        </authorList>
    </citation>
    <scope>NUCLEOTIDE SEQUENCE</scope>
</reference>
<proteinExistence type="predicted"/>
<dbReference type="InterPro" id="IPR026919">
    <property type="entry name" value="ADGRV1"/>
</dbReference>
<keyword evidence="2" id="KW-1185">Reference proteome</keyword>
<dbReference type="EMBL" id="CATNWA010014499">
    <property type="protein sequence ID" value="CAI9572522.1"/>
    <property type="molecule type" value="Genomic_DNA"/>
</dbReference>
<feature type="non-terminal residue" evidence="1">
    <location>
        <position position="1"/>
    </location>
</feature>
<protein>
    <recommendedName>
        <fullName evidence="3">Calx-beta domain-containing protein</fullName>
    </recommendedName>
</protein>
<evidence type="ECO:0008006" key="3">
    <source>
        <dbReference type="Google" id="ProtNLM"/>
    </source>
</evidence>
<gene>
    <name evidence="1" type="ORF">SPARVUS_LOCUS7457054</name>
</gene>
<evidence type="ECO:0000313" key="1">
    <source>
        <dbReference type="EMBL" id="CAI9572522.1"/>
    </source>
</evidence>
<sequence>EESGQYDLSPLNGTLIFNETDTRKSFTLKAIQDGLLEGMESFTIQLVSVDYSVISPVDGTATVVIAGDVGAAGIVGLAPSSLNVLIGEPSGNYNGTAHISLIRGPGI</sequence>
<dbReference type="PANTHER" id="PTHR46682">
    <property type="entry name" value="ADHESION G-PROTEIN COUPLED RECEPTOR V1"/>
    <property type="match status" value="1"/>
</dbReference>
<dbReference type="SUPFAM" id="SSF141072">
    <property type="entry name" value="CalX-like"/>
    <property type="match status" value="1"/>
</dbReference>
<name>A0ABN9DMU3_9NEOB</name>
<feature type="non-terminal residue" evidence="1">
    <location>
        <position position="107"/>
    </location>
</feature>
<dbReference type="Gene3D" id="2.60.40.2030">
    <property type="match status" value="1"/>
</dbReference>
<dbReference type="Proteomes" id="UP001162483">
    <property type="component" value="Unassembled WGS sequence"/>
</dbReference>
<evidence type="ECO:0000313" key="2">
    <source>
        <dbReference type="Proteomes" id="UP001162483"/>
    </source>
</evidence>
<dbReference type="PANTHER" id="PTHR46682:SF1">
    <property type="entry name" value="ADHESION G-PROTEIN COUPLED RECEPTOR V1"/>
    <property type="match status" value="1"/>
</dbReference>
<comment type="caution">
    <text evidence="1">The sequence shown here is derived from an EMBL/GenBank/DDBJ whole genome shotgun (WGS) entry which is preliminary data.</text>
</comment>
<organism evidence="1 2">
    <name type="scientific">Staurois parvus</name>
    <dbReference type="NCBI Taxonomy" id="386267"/>
    <lineage>
        <taxon>Eukaryota</taxon>
        <taxon>Metazoa</taxon>
        <taxon>Chordata</taxon>
        <taxon>Craniata</taxon>
        <taxon>Vertebrata</taxon>
        <taxon>Euteleostomi</taxon>
        <taxon>Amphibia</taxon>
        <taxon>Batrachia</taxon>
        <taxon>Anura</taxon>
        <taxon>Neobatrachia</taxon>
        <taxon>Ranoidea</taxon>
        <taxon>Ranidae</taxon>
        <taxon>Staurois</taxon>
    </lineage>
</organism>